<evidence type="ECO:0000256" key="1">
    <source>
        <dbReference type="ARBA" id="ARBA00022618"/>
    </source>
</evidence>
<sequence length="433" mass="47108">MAALSRRPALGESGSAAKRQRTEQMSEWGSGSNATAKIAGGSASIPPCAYGDSRSCGSQPHPRRTCTEKEVSRYQQRHGHWATCILSWSNDLLVGLPLRVQGFTISRCQRRELVLWMLETVDHLGFCAETLHLAVNYFDRFVSQALLPGGHRFTPLLGVTCLWTASKYEEVQSPTASESLQMHNSAACDVCGKSMHDVQAVQSRQYYPMLLMPAVSPDLHPTGSRIEEVTLSSTQPQPSCLSIQCLDLQLGSFYSKHFMLPLVTWETSPPVLPMLVCIPPTAAPACTGGAVQQGSAALQPSRIAALALSTALTRAGQPERVSSVMQLAAWDNQHCIAHLAQALLQEFDHRQACLAQNQYCPIMARYANAQSRLDLAASAFQPVARSTRSHAVSYPPSLGNIPPPQHHALLPEAAPQQQKHVVTSQQCVARGQE</sequence>
<keyword evidence="8" id="KW-1185">Reference proteome</keyword>
<evidence type="ECO:0000256" key="2">
    <source>
        <dbReference type="ARBA" id="ARBA00023127"/>
    </source>
</evidence>
<evidence type="ECO:0000256" key="5">
    <source>
        <dbReference type="SAM" id="MobiDB-lite"/>
    </source>
</evidence>
<feature type="compositionally biased region" description="Polar residues" evidence="5">
    <location>
        <begin position="23"/>
        <end position="35"/>
    </location>
</feature>
<comment type="caution">
    <text evidence="7">The sequence shown here is derived from an EMBL/GenBank/DDBJ whole genome shotgun (WGS) entry which is preliminary data.</text>
</comment>
<evidence type="ECO:0000256" key="4">
    <source>
        <dbReference type="RuleBase" id="RU000383"/>
    </source>
</evidence>
<dbReference type="InterPro" id="IPR039361">
    <property type="entry name" value="Cyclin"/>
</dbReference>
<organism evidence="7 8">
    <name type="scientific">Haematococcus lacustris</name>
    <name type="common">Green alga</name>
    <name type="synonym">Haematococcus pluvialis</name>
    <dbReference type="NCBI Taxonomy" id="44745"/>
    <lineage>
        <taxon>Eukaryota</taxon>
        <taxon>Viridiplantae</taxon>
        <taxon>Chlorophyta</taxon>
        <taxon>core chlorophytes</taxon>
        <taxon>Chlorophyceae</taxon>
        <taxon>CS clade</taxon>
        <taxon>Chlamydomonadales</taxon>
        <taxon>Haematococcaceae</taxon>
        <taxon>Haematococcus</taxon>
    </lineage>
</organism>
<evidence type="ECO:0000256" key="3">
    <source>
        <dbReference type="ARBA" id="ARBA00023306"/>
    </source>
</evidence>
<evidence type="ECO:0000313" key="7">
    <source>
        <dbReference type="EMBL" id="GFH29826.1"/>
    </source>
</evidence>
<dbReference type="Gene3D" id="1.10.472.10">
    <property type="entry name" value="Cyclin-like"/>
    <property type="match status" value="1"/>
</dbReference>
<dbReference type="EMBL" id="BLLF01004546">
    <property type="protein sequence ID" value="GFH29826.1"/>
    <property type="molecule type" value="Genomic_DNA"/>
</dbReference>
<dbReference type="InterPro" id="IPR013763">
    <property type="entry name" value="Cyclin-like_dom"/>
</dbReference>
<reference evidence="7 8" key="1">
    <citation type="submission" date="2020-02" db="EMBL/GenBank/DDBJ databases">
        <title>Draft genome sequence of Haematococcus lacustris strain NIES-144.</title>
        <authorList>
            <person name="Morimoto D."/>
            <person name="Nakagawa S."/>
            <person name="Yoshida T."/>
            <person name="Sawayama S."/>
        </authorList>
    </citation>
    <scope>NUCLEOTIDE SEQUENCE [LARGE SCALE GENOMIC DNA]</scope>
    <source>
        <strain evidence="7 8">NIES-144</strain>
    </source>
</reference>
<dbReference type="InterPro" id="IPR036915">
    <property type="entry name" value="Cyclin-like_sf"/>
</dbReference>
<dbReference type="Pfam" id="PF00134">
    <property type="entry name" value="Cyclin_N"/>
    <property type="match status" value="1"/>
</dbReference>
<dbReference type="InterPro" id="IPR048258">
    <property type="entry name" value="Cyclins_cyclin-box"/>
</dbReference>
<dbReference type="SMART" id="SM00385">
    <property type="entry name" value="CYCLIN"/>
    <property type="match status" value="1"/>
</dbReference>
<comment type="similarity">
    <text evidence="4">Belongs to the cyclin family.</text>
</comment>
<feature type="non-terminal residue" evidence="7">
    <location>
        <position position="433"/>
    </location>
</feature>
<keyword evidence="3" id="KW-0131">Cell cycle</keyword>
<keyword evidence="2 4" id="KW-0195">Cyclin</keyword>
<proteinExistence type="inferred from homology"/>
<dbReference type="Proteomes" id="UP000485058">
    <property type="component" value="Unassembled WGS sequence"/>
</dbReference>
<keyword evidence="1" id="KW-0132">Cell division</keyword>
<dbReference type="PROSITE" id="PS00292">
    <property type="entry name" value="CYCLINS"/>
    <property type="match status" value="1"/>
</dbReference>
<feature type="domain" description="Cyclin-like" evidence="6">
    <location>
        <begin position="115"/>
        <end position="200"/>
    </location>
</feature>
<name>A0A6A0AAX4_HAELA</name>
<protein>
    <submittedName>
        <fullName evidence="7">Cyclin-AB-1</fullName>
    </submittedName>
</protein>
<evidence type="ECO:0000259" key="6">
    <source>
        <dbReference type="SMART" id="SM00385"/>
    </source>
</evidence>
<accession>A0A6A0AAX4</accession>
<evidence type="ECO:0000313" key="8">
    <source>
        <dbReference type="Proteomes" id="UP000485058"/>
    </source>
</evidence>
<gene>
    <name evidence="7" type="ORF">HaLaN_28557</name>
</gene>
<dbReference type="PANTHER" id="PTHR10177">
    <property type="entry name" value="CYCLINS"/>
    <property type="match status" value="1"/>
</dbReference>
<dbReference type="GO" id="GO:0051301">
    <property type="term" value="P:cell division"/>
    <property type="evidence" value="ECO:0007669"/>
    <property type="project" value="UniProtKB-KW"/>
</dbReference>
<dbReference type="InterPro" id="IPR006671">
    <property type="entry name" value="Cyclin_N"/>
</dbReference>
<feature type="region of interest" description="Disordered" evidence="5">
    <location>
        <begin position="1"/>
        <end position="39"/>
    </location>
</feature>
<dbReference type="SUPFAM" id="SSF47954">
    <property type="entry name" value="Cyclin-like"/>
    <property type="match status" value="1"/>
</dbReference>
<dbReference type="AlphaFoldDB" id="A0A6A0AAX4"/>